<protein>
    <recommendedName>
        <fullName evidence="1">DUF5648 domain-containing protein</fullName>
    </recommendedName>
</protein>
<name>A0ABU3F8V9_9ENTE</name>
<organism evidence="2 3">
    <name type="scientific">Enterococcus xiangfangensis</name>
    <dbReference type="NCBI Taxonomy" id="1296537"/>
    <lineage>
        <taxon>Bacteria</taxon>
        <taxon>Bacillati</taxon>
        <taxon>Bacillota</taxon>
        <taxon>Bacilli</taxon>
        <taxon>Lactobacillales</taxon>
        <taxon>Enterococcaceae</taxon>
        <taxon>Enterococcus</taxon>
    </lineage>
</organism>
<comment type="caution">
    <text evidence="2">The sequence shown here is derived from an EMBL/GenBank/DDBJ whole genome shotgun (WGS) entry which is preliminary data.</text>
</comment>
<dbReference type="Proteomes" id="UP001181046">
    <property type="component" value="Unassembled WGS sequence"/>
</dbReference>
<gene>
    <name evidence="2" type="ORF">P7H27_04835</name>
</gene>
<dbReference type="RefSeq" id="WP_137617806.1">
    <property type="nucleotide sequence ID" value="NZ_BJDX01000002.1"/>
</dbReference>
<feature type="domain" description="DUF5648" evidence="1">
    <location>
        <begin position="1"/>
        <end position="81"/>
    </location>
</feature>
<keyword evidence="3" id="KW-1185">Reference proteome</keyword>
<evidence type="ECO:0000259" key="1">
    <source>
        <dbReference type="Pfam" id="PF18885"/>
    </source>
</evidence>
<dbReference type="InterPro" id="IPR043708">
    <property type="entry name" value="DUF5648"/>
</dbReference>
<evidence type="ECO:0000313" key="3">
    <source>
        <dbReference type="Proteomes" id="UP001181046"/>
    </source>
</evidence>
<dbReference type="EMBL" id="JARQAJ010000002">
    <property type="protein sequence ID" value="MDT2759083.1"/>
    <property type="molecule type" value="Genomic_DNA"/>
</dbReference>
<reference evidence="2" key="1">
    <citation type="submission" date="2023-03" db="EMBL/GenBank/DDBJ databases">
        <authorList>
            <person name="Shen W."/>
            <person name="Cai J."/>
        </authorList>
    </citation>
    <scope>NUCLEOTIDE SEQUENCE</scope>
    <source>
        <strain evidence="2">P66-3</strain>
    </source>
</reference>
<sequence>MYNPNSGEHFYTLNTYERDNLKKLGWRYEGISWYTDSSGALVYRLYNKNDRGPGAHHYTKSIGERDHLKKIGWIDEGVSWNGK</sequence>
<dbReference type="Pfam" id="PF18885">
    <property type="entry name" value="DUF5648"/>
    <property type="match status" value="1"/>
</dbReference>
<accession>A0ABU3F8V9</accession>
<proteinExistence type="predicted"/>
<evidence type="ECO:0000313" key="2">
    <source>
        <dbReference type="EMBL" id="MDT2759083.1"/>
    </source>
</evidence>